<evidence type="ECO:0000256" key="2">
    <source>
        <dbReference type="ARBA" id="ARBA00022692"/>
    </source>
</evidence>
<keyword evidence="4 7" id="KW-1133">Transmembrane helix</keyword>
<dbReference type="PANTHER" id="PTHR24365:SF541">
    <property type="entry name" value="PROTEIN TOLL-RELATED"/>
    <property type="match status" value="1"/>
</dbReference>
<feature type="region of interest" description="Disordered" evidence="6">
    <location>
        <begin position="1"/>
        <end position="20"/>
    </location>
</feature>
<organism evidence="8 9">
    <name type="scientific">Actinia tenebrosa</name>
    <name type="common">Australian red waratah sea anemone</name>
    <dbReference type="NCBI Taxonomy" id="6105"/>
    <lineage>
        <taxon>Eukaryota</taxon>
        <taxon>Metazoa</taxon>
        <taxon>Cnidaria</taxon>
        <taxon>Anthozoa</taxon>
        <taxon>Hexacorallia</taxon>
        <taxon>Actiniaria</taxon>
        <taxon>Actiniidae</taxon>
        <taxon>Actinia</taxon>
    </lineage>
</organism>
<evidence type="ECO:0000256" key="1">
    <source>
        <dbReference type="ARBA" id="ARBA00004167"/>
    </source>
</evidence>
<dbReference type="RefSeq" id="XP_031551237.1">
    <property type="nucleotide sequence ID" value="XM_031695377.1"/>
</dbReference>
<dbReference type="Pfam" id="PF13855">
    <property type="entry name" value="LRR_8"/>
    <property type="match status" value="1"/>
</dbReference>
<evidence type="ECO:0000313" key="9">
    <source>
        <dbReference type="RefSeq" id="XP_031551237.1"/>
    </source>
</evidence>
<name>A0A6P8HF30_ACTTE</name>
<dbReference type="PROSITE" id="PS51450">
    <property type="entry name" value="LRR"/>
    <property type="match status" value="1"/>
</dbReference>
<dbReference type="SUPFAM" id="SSF52058">
    <property type="entry name" value="L domain-like"/>
    <property type="match status" value="1"/>
</dbReference>
<dbReference type="InParanoid" id="A0A6P8HF30"/>
<evidence type="ECO:0000256" key="7">
    <source>
        <dbReference type="SAM" id="Phobius"/>
    </source>
</evidence>
<evidence type="ECO:0000256" key="6">
    <source>
        <dbReference type="SAM" id="MobiDB-lite"/>
    </source>
</evidence>
<feature type="region of interest" description="Disordered" evidence="6">
    <location>
        <begin position="207"/>
        <end position="256"/>
    </location>
</feature>
<dbReference type="GO" id="GO:0005886">
    <property type="term" value="C:plasma membrane"/>
    <property type="evidence" value="ECO:0007669"/>
    <property type="project" value="TreeGrafter"/>
</dbReference>
<dbReference type="GO" id="GO:0007165">
    <property type="term" value="P:signal transduction"/>
    <property type="evidence" value="ECO:0007669"/>
    <property type="project" value="TreeGrafter"/>
</dbReference>
<dbReference type="KEGG" id="aten:116288574"/>
<keyword evidence="2 7" id="KW-0812">Transmembrane</keyword>
<dbReference type="InterPro" id="IPR032675">
    <property type="entry name" value="LRR_dom_sf"/>
</dbReference>
<keyword evidence="3" id="KW-0732">Signal</keyword>
<dbReference type="InterPro" id="IPR001611">
    <property type="entry name" value="Leu-rich_rpt"/>
</dbReference>
<dbReference type="Proteomes" id="UP000515163">
    <property type="component" value="Unplaced"/>
</dbReference>
<reference evidence="9" key="1">
    <citation type="submission" date="2025-08" db="UniProtKB">
        <authorList>
            <consortium name="RefSeq"/>
        </authorList>
    </citation>
    <scope>IDENTIFICATION</scope>
    <source>
        <tissue evidence="9">Tentacle</tissue>
    </source>
</reference>
<sequence>MATNGLHPSEVTPRDMSGSRIKEMKPMMLASGYETVKGLVLKNNWITNIDRAALDNQNSLIELDLRNNHIKTLPRGIFSQRKFRLLYLANNSFSCDDTNLVGEIKDLINSMTDVKLETGASNLRVFDYEMLRCAEPAHMKGRKIVDVISELRGNKASFLGTAGAVTGLTSGVIAALLTLVIAAAIILVKRLKLDGKYRYNFLSSTDKGSMEQNQKESETVVDEQEQGKVVAQRLQKVRRQSQGYPAKENMESEDDT</sequence>
<keyword evidence="5 7" id="KW-0472">Membrane</keyword>
<comment type="subcellular location">
    <subcellularLocation>
        <location evidence="1">Membrane</location>
        <topology evidence="1">Single-pass membrane protein</topology>
    </subcellularLocation>
</comment>
<dbReference type="Gene3D" id="3.80.10.10">
    <property type="entry name" value="Ribonuclease Inhibitor"/>
    <property type="match status" value="1"/>
</dbReference>
<dbReference type="GO" id="GO:0038023">
    <property type="term" value="F:signaling receptor activity"/>
    <property type="evidence" value="ECO:0007669"/>
    <property type="project" value="TreeGrafter"/>
</dbReference>
<evidence type="ECO:0000256" key="5">
    <source>
        <dbReference type="ARBA" id="ARBA00023136"/>
    </source>
</evidence>
<proteinExistence type="predicted"/>
<evidence type="ECO:0000256" key="4">
    <source>
        <dbReference type="ARBA" id="ARBA00022989"/>
    </source>
</evidence>
<evidence type="ECO:0000313" key="8">
    <source>
        <dbReference type="Proteomes" id="UP000515163"/>
    </source>
</evidence>
<evidence type="ECO:0000256" key="3">
    <source>
        <dbReference type="ARBA" id="ARBA00022729"/>
    </source>
</evidence>
<feature type="transmembrane region" description="Helical" evidence="7">
    <location>
        <begin position="158"/>
        <end position="188"/>
    </location>
</feature>
<keyword evidence="8" id="KW-1185">Reference proteome</keyword>
<dbReference type="GeneID" id="116288574"/>
<accession>A0A6P8HF30</accession>
<gene>
    <name evidence="9" type="primary">LOC116288574</name>
</gene>
<protein>
    <submittedName>
        <fullName evidence="9">Uncharacterized protein LOC116288574</fullName>
    </submittedName>
</protein>
<dbReference type="AlphaFoldDB" id="A0A6P8HF30"/>
<dbReference type="PANTHER" id="PTHR24365">
    <property type="entry name" value="TOLL-LIKE RECEPTOR"/>
    <property type="match status" value="1"/>
</dbReference>
<dbReference type="OrthoDB" id="5985740at2759"/>